<evidence type="ECO:0000256" key="1">
    <source>
        <dbReference type="ARBA" id="ARBA00023015"/>
    </source>
</evidence>
<dbReference type="EMBL" id="BONQ01000170">
    <property type="protein sequence ID" value="GIG52124.1"/>
    <property type="molecule type" value="Genomic_DNA"/>
</dbReference>
<dbReference type="RefSeq" id="WP_203853728.1">
    <property type="nucleotide sequence ID" value="NZ_BAAAVW010000037.1"/>
</dbReference>
<dbReference type="Pfam" id="PF00356">
    <property type="entry name" value="LacI"/>
    <property type="match status" value="1"/>
</dbReference>
<organism evidence="5 6">
    <name type="scientific">Dactylosporangium siamense</name>
    <dbReference type="NCBI Taxonomy" id="685454"/>
    <lineage>
        <taxon>Bacteria</taxon>
        <taxon>Bacillati</taxon>
        <taxon>Actinomycetota</taxon>
        <taxon>Actinomycetes</taxon>
        <taxon>Micromonosporales</taxon>
        <taxon>Micromonosporaceae</taxon>
        <taxon>Dactylosporangium</taxon>
    </lineage>
</organism>
<dbReference type="Pfam" id="PF13377">
    <property type="entry name" value="Peripla_BP_3"/>
    <property type="match status" value="1"/>
</dbReference>
<dbReference type="InterPro" id="IPR028082">
    <property type="entry name" value="Peripla_BP_I"/>
</dbReference>
<evidence type="ECO:0000256" key="2">
    <source>
        <dbReference type="ARBA" id="ARBA00023125"/>
    </source>
</evidence>
<dbReference type="SMART" id="SM00354">
    <property type="entry name" value="HTH_LACI"/>
    <property type="match status" value="1"/>
</dbReference>
<keyword evidence="6" id="KW-1185">Reference proteome</keyword>
<evidence type="ECO:0000313" key="6">
    <source>
        <dbReference type="Proteomes" id="UP000660611"/>
    </source>
</evidence>
<dbReference type="CDD" id="cd01392">
    <property type="entry name" value="HTH_LacI"/>
    <property type="match status" value="1"/>
</dbReference>
<dbReference type="Gene3D" id="1.10.260.40">
    <property type="entry name" value="lambda repressor-like DNA-binding domains"/>
    <property type="match status" value="1"/>
</dbReference>
<dbReference type="SUPFAM" id="SSF47413">
    <property type="entry name" value="lambda repressor-like DNA-binding domains"/>
    <property type="match status" value="1"/>
</dbReference>
<keyword evidence="1" id="KW-0805">Transcription regulation</keyword>
<keyword evidence="3" id="KW-0804">Transcription</keyword>
<sequence>MARVTLQTIADQVGVSRMTVSNAFSRPDQLSPTLRDKILAVASELGYVGPDPAARALARGTTGAVGVLLTESLRYAFNDEVATTFLGAIAEELTPTGLGLTLLTATAHDDVVPARDVAMDGAMVYSCDPTSSAIDWLIRRRLPLVFIDQVPAAGIPSVNVDDRPGARAAAEHLVGLGHQRVAIITGGVRRADGLEPAGAVVSGSAANEGGESQVIDGYVAQQRILGWLDALTPAGIDPPVVRLAHCTPEDGYDGARLLLESDLRPTAVLCFSDAIAQGVVQAAYDLGLRVPEDLSVIGFDDSPLAARMRPALTTVRQDVLAKGRAAAAALTRAIAETRAGTEVTADHLLIPTELVVRESTAPPA</sequence>
<comment type="caution">
    <text evidence="5">The sequence shown here is derived from an EMBL/GenBank/DDBJ whole genome shotgun (WGS) entry which is preliminary data.</text>
</comment>
<dbReference type="Proteomes" id="UP000660611">
    <property type="component" value="Unassembled WGS sequence"/>
</dbReference>
<evidence type="ECO:0000256" key="3">
    <source>
        <dbReference type="ARBA" id="ARBA00023163"/>
    </source>
</evidence>
<dbReference type="AlphaFoldDB" id="A0A919PXX0"/>
<name>A0A919PXX0_9ACTN</name>
<dbReference type="Gene3D" id="3.40.50.2300">
    <property type="match status" value="3"/>
</dbReference>
<evidence type="ECO:0000259" key="4">
    <source>
        <dbReference type="PROSITE" id="PS50932"/>
    </source>
</evidence>
<gene>
    <name evidence="5" type="ORF">Dsi01nite_101650</name>
</gene>
<evidence type="ECO:0000313" key="5">
    <source>
        <dbReference type="EMBL" id="GIG52124.1"/>
    </source>
</evidence>
<dbReference type="CDD" id="cd06279">
    <property type="entry name" value="PBP1_LacI-like"/>
    <property type="match status" value="1"/>
</dbReference>
<dbReference type="SUPFAM" id="SSF53822">
    <property type="entry name" value="Periplasmic binding protein-like I"/>
    <property type="match status" value="1"/>
</dbReference>
<protein>
    <submittedName>
        <fullName evidence="5">Transcriptional regulator</fullName>
    </submittedName>
</protein>
<dbReference type="InterPro" id="IPR010982">
    <property type="entry name" value="Lambda_DNA-bd_dom_sf"/>
</dbReference>
<reference evidence="5" key="1">
    <citation type="submission" date="2021-01" db="EMBL/GenBank/DDBJ databases">
        <title>Whole genome shotgun sequence of Dactylosporangium siamense NBRC 106093.</title>
        <authorList>
            <person name="Komaki H."/>
            <person name="Tamura T."/>
        </authorList>
    </citation>
    <scope>NUCLEOTIDE SEQUENCE</scope>
    <source>
        <strain evidence="5">NBRC 106093</strain>
    </source>
</reference>
<keyword evidence="2" id="KW-0238">DNA-binding</keyword>
<dbReference type="InterPro" id="IPR046335">
    <property type="entry name" value="LacI/GalR-like_sensor"/>
</dbReference>
<dbReference type="PROSITE" id="PS50932">
    <property type="entry name" value="HTH_LACI_2"/>
    <property type="match status" value="1"/>
</dbReference>
<dbReference type="GO" id="GO:0000976">
    <property type="term" value="F:transcription cis-regulatory region binding"/>
    <property type="evidence" value="ECO:0007669"/>
    <property type="project" value="TreeGrafter"/>
</dbReference>
<accession>A0A919PXX0</accession>
<feature type="domain" description="HTH lacI-type" evidence="4">
    <location>
        <begin position="4"/>
        <end position="59"/>
    </location>
</feature>
<proteinExistence type="predicted"/>
<dbReference type="GO" id="GO:0003700">
    <property type="term" value="F:DNA-binding transcription factor activity"/>
    <property type="evidence" value="ECO:0007669"/>
    <property type="project" value="TreeGrafter"/>
</dbReference>
<dbReference type="PANTHER" id="PTHR30146:SF138">
    <property type="entry name" value="TRANSCRIPTIONAL REGULATORY PROTEIN"/>
    <property type="match status" value="1"/>
</dbReference>
<dbReference type="PANTHER" id="PTHR30146">
    <property type="entry name" value="LACI-RELATED TRANSCRIPTIONAL REPRESSOR"/>
    <property type="match status" value="1"/>
</dbReference>
<dbReference type="InterPro" id="IPR000843">
    <property type="entry name" value="HTH_LacI"/>
</dbReference>